<sequence length="81" mass="9095">MHHVLQRLLYCAIPATQREAIRAVKPKVVVRLLHTGRSVISSFGQVNFINSSLPSWKVIVANPAIYSGKGGIHQVRFYVIR</sequence>
<organism evidence="1 2">
    <name type="scientific">Trachipleistophora hominis</name>
    <name type="common">Microsporidian parasite</name>
    <dbReference type="NCBI Taxonomy" id="72359"/>
    <lineage>
        <taxon>Eukaryota</taxon>
        <taxon>Fungi</taxon>
        <taxon>Fungi incertae sedis</taxon>
        <taxon>Microsporidia</taxon>
        <taxon>Pleistophoridae</taxon>
        <taxon>Trachipleistophora</taxon>
    </lineage>
</organism>
<accession>L7K0I0</accession>
<dbReference type="HOGENOM" id="CLU_2575549_0_0_1"/>
<protein>
    <submittedName>
        <fullName evidence="1">Putative transposable element encoded protein</fullName>
    </submittedName>
</protein>
<evidence type="ECO:0000313" key="2">
    <source>
        <dbReference type="Proteomes" id="UP000011185"/>
    </source>
</evidence>
<dbReference type="AlphaFoldDB" id="L7K0I0"/>
<dbReference type="Proteomes" id="UP000011185">
    <property type="component" value="Unassembled WGS sequence"/>
</dbReference>
<proteinExistence type="predicted"/>
<gene>
    <name evidence="1" type="ORF">THOM_0238</name>
</gene>
<dbReference type="VEuPathDB" id="MicrosporidiaDB:THOM_0238"/>
<reference evidence="1 2" key="1">
    <citation type="journal article" date="2012" name="PLoS Pathog.">
        <title>The genome of the obligate intracellular parasite Trachipleistophora hominis: new insights into microsporidian genome dynamics and reductive evolution.</title>
        <authorList>
            <person name="Heinz E."/>
            <person name="Williams T.A."/>
            <person name="Nakjang S."/>
            <person name="Noel C.J."/>
            <person name="Swan D.C."/>
            <person name="Goldberg A.V."/>
            <person name="Harris S.R."/>
            <person name="Weinmaier T."/>
            <person name="Markert S."/>
            <person name="Becher D."/>
            <person name="Bernhardt J."/>
            <person name="Dagan T."/>
            <person name="Hacker C."/>
            <person name="Lucocq J.M."/>
            <person name="Schweder T."/>
            <person name="Rattei T."/>
            <person name="Hall N."/>
            <person name="Hirt R.P."/>
            <person name="Embley T.M."/>
        </authorList>
    </citation>
    <scope>NUCLEOTIDE SEQUENCE [LARGE SCALE GENOMIC DNA]</scope>
</reference>
<keyword evidence="2" id="KW-1185">Reference proteome</keyword>
<dbReference type="EMBL" id="JH993815">
    <property type="protein sequence ID" value="ELQ76767.1"/>
    <property type="molecule type" value="Genomic_DNA"/>
</dbReference>
<evidence type="ECO:0000313" key="1">
    <source>
        <dbReference type="EMBL" id="ELQ76767.1"/>
    </source>
</evidence>
<dbReference type="InParanoid" id="L7K0I0"/>
<name>L7K0I0_TRAHO</name>